<proteinExistence type="predicted"/>
<sequence length="364" mass="39491">MTLAVYGDSPYGTSPTDTAEFQASAAFIDAINADPQVSLATHVGDIHSGKQYCTAAYNQSVAALWTRFEDPLVYTPGDNEWTDCHKAAEGGGAYSAATQQINYVLDPVTHLPVDYASGNPVANLDLVRSDFFTEPGRTLGGGNLHVVSQAREYDPAYPSDAKYVENVMWERKDVLFVTLNIPGGSNNDQDIWYGAPVMSAEQAQEVAERTCADLRWLDRAFAQAQADHVRAVTIIEQADMWDLDGKSLSHLTGFEPFVASIAAHTAQFGKPVLMLNGDSHTYRSDNPLSPSAPCLTEATGGGETSCTSTAFTHPGYDVANFHRIVVHGSTFPLEYLKLTVNPEEKAPSGPNSFGPFSWQRMTQP</sequence>
<feature type="region of interest" description="Disordered" evidence="1">
    <location>
        <begin position="342"/>
        <end position="364"/>
    </location>
</feature>
<protein>
    <recommendedName>
        <fullName evidence="4">Calcineurin-like phosphoesterase domain-containing protein</fullName>
    </recommendedName>
</protein>
<accession>A0A317JZY3</accession>
<dbReference type="InterPro" id="IPR029052">
    <property type="entry name" value="Metallo-depent_PP-like"/>
</dbReference>
<comment type="caution">
    <text evidence="2">The sequence shown here is derived from an EMBL/GenBank/DDBJ whole genome shotgun (WGS) entry which is preliminary data.</text>
</comment>
<evidence type="ECO:0000256" key="1">
    <source>
        <dbReference type="SAM" id="MobiDB-lite"/>
    </source>
</evidence>
<keyword evidence="3" id="KW-1185">Reference proteome</keyword>
<dbReference type="AlphaFoldDB" id="A0A317JZY3"/>
<reference evidence="3" key="1">
    <citation type="submission" date="2018-05" db="EMBL/GenBank/DDBJ databases">
        <title>Micromonospora globispora sp. nov. and Micromonospora rugosa sp. nov., isolated from marine sediment.</title>
        <authorList>
            <person name="Carro L."/>
            <person name="Aysel V."/>
            <person name="Cetin D."/>
            <person name="Igual J.M."/>
            <person name="Klenk H.-P."/>
            <person name="Trujillo M.E."/>
            <person name="Sahin N."/>
        </authorList>
    </citation>
    <scope>NUCLEOTIDE SEQUENCE [LARGE SCALE GENOMIC DNA]</scope>
    <source>
        <strain evidence="3">S2904</strain>
    </source>
</reference>
<evidence type="ECO:0000313" key="3">
    <source>
        <dbReference type="Proteomes" id="UP000245683"/>
    </source>
</evidence>
<name>A0A317JZY3_9ACTN</name>
<dbReference type="SUPFAM" id="SSF56300">
    <property type="entry name" value="Metallo-dependent phosphatases"/>
    <property type="match status" value="1"/>
</dbReference>
<gene>
    <name evidence="2" type="ORF">DLJ46_18355</name>
</gene>
<dbReference type="Proteomes" id="UP000245683">
    <property type="component" value="Unassembled WGS sequence"/>
</dbReference>
<organism evidence="2 3">
    <name type="scientific">Micromonospora globispora</name>
    <dbReference type="NCBI Taxonomy" id="1450148"/>
    <lineage>
        <taxon>Bacteria</taxon>
        <taxon>Bacillati</taxon>
        <taxon>Actinomycetota</taxon>
        <taxon>Actinomycetes</taxon>
        <taxon>Micromonosporales</taxon>
        <taxon>Micromonosporaceae</taxon>
        <taxon>Micromonospora</taxon>
    </lineage>
</organism>
<evidence type="ECO:0008006" key="4">
    <source>
        <dbReference type="Google" id="ProtNLM"/>
    </source>
</evidence>
<dbReference type="EMBL" id="QGSV01000222">
    <property type="protein sequence ID" value="PWU46329.1"/>
    <property type="molecule type" value="Genomic_DNA"/>
</dbReference>
<evidence type="ECO:0000313" key="2">
    <source>
        <dbReference type="EMBL" id="PWU46329.1"/>
    </source>
</evidence>